<dbReference type="Proteomes" id="UP000790347">
    <property type="component" value="Unassembled WGS sequence"/>
</dbReference>
<protein>
    <submittedName>
        <fullName evidence="1">Uncharacterized protein</fullName>
    </submittedName>
</protein>
<name>A0A922HVK2_DERFA</name>
<evidence type="ECO:0000313" key="2">
    <source>
        <dbReference type="Proteomes" id="UP000790347"/>
    </source>
</evidence>
<dbReference type="AlphaFoldDB" id="A0A922HVK2"/>
<gene>
    <name evidence="1" type="ORF">DERF_011790</name>
</gene>
<keyword evidence="2" id="KW-1185">Reference proteome</keyword>
<dbReference type="EMBL" id="ASGP02000005">
    <property type="protein sequence ID" value="KAH9507087.1"/>
    <property type="molecule type" value="Genomic_DNA"/>
</dbReference>
<accession>A0A922HVK2</accession>
<evidence type="ECO:0000313" key="1">
    <source>
        <dbReference type="EMBL" id="KAH9507087.1"/>
    </source>
</evidence>
<sequence>MSGATSILISTSSSPSLLSSLISTKSFDGCPLKCSYSICSGRIKRLVPRFDRLYLGIRRNSFSRLRQSPRLPCILAYFITLSLNSAISRKKFLILFSSIRGALCNSRNLIRELPPTNAVTNHSLNLSTHFKYICGVVHECSSTRSSAA</sequence>
<reference evidence="1" key="2">
    <citation type="journal article" date="2022" name="Res Sq">
        <title>Comparative Genomics Reveals Insights into the Divergent Evolution of Astigmatic Mites and Household Pest Adaptations.</title>
        <authorList>
            <person name="Xiong Q."/>
            <person name="Wan A.T.-Y."/>
            <person name="Liu X.-Y."/>
            <person name="Fung C.S.-H."/>
            <person name="Xiao X."/>
            <person name="Malainual N."/>
            <person name="Hou J."/>
            <person name="Wang L."/>
            <person name="Wang M."/>
            <person name="Yang K."/>
            <person name="Cui Y."/>
            <person name="Leung E."/>
            <person name="Nong W."/>
            <person name="Shin S.-K."/>
            <person name="Au S."/>
            <person name="Jeong K.Y."/>
            <person name="Chew F.T."/>
            <person name="Hui J."/>
            <person name="Leung T.F."/>
            <person name="Tungtrongchitr A."/>
            <person name="Zhong N."/>
            <person name="Liu Z."/>
            <person name="Tsui S."/>
        </authorList>
    </citation>
    <scope>NUCLEOTIDE SEQUENCE</scope>
    <source>
        <strain evidence="1">Derf</strain>
        <tissue evidence="1">Whole organism</tissue>
    </source>
</reference>
<organism evidence="1 2">
    <name type="scientific">Dermatophagoides farinae</name>
    <name type="common">American house dust mite</name>
    <dbReference type="NCBI Taxonomy" id="6954"/>
    <lineage>
        <taxon>Eukaryota</taxon>
        <taxon>Metazoa</taxon>
        <taxon>Ecdysozoa</taxon>
        <taxon>Arthropoda</taxon>
        <taxon>Chelicerata</taxon>
        <taxon>Arachnida</taxon>
        <taxon>Acari</taxon>
        <taxon>Acariformes</taxon>
        <taxon>Sarcoptiformes</taxon>
        <taxon>Astigmata</taxon>
        <taxon>Psoroptidia</taxon>
        <taxon>Analgoidea</taxon>
        <taxon>Pyroglyphidae</taxon>
        <taxon>Dermatophagoidinae</taxon>
        <taxon>Dermatophagoides</taxon>
    </lineage>
</organism>
<reference evidence="1" key="1">
    <citation type="submission" date="2013-05" db="EMBL/GenBank/DDBJ databases">
        <authorList>
            <person name="Yim A.K.Y."/>
            <person name="Chan T.F."/>
            <person name="Ji K.M."/>
            <person name="Liu X.Y."/>
            <person name="Zhou J.W."/>
            <person name="Li R.Q."/>
            <person name="Yang K.Y."/>
            <person name="Li J."/>
            <person name="Li M."/>
            <person name="Law P.T.W."/>
            <person name="Wu Y.L."/>
            <person name="Cai Z.L."/>
            <person name="Qin H."/>
            <person name="Bao Y."/>
            <person name="Leung R.K.K."/>
            <person name="Ng P.K.S."/>
            <person name="Zou J."/>
            <person name="Zhong X.J."/>
            <person name="Ran P.X."/>
            <person name="Zhong N.S."/>
            <person name="Liu Z.G."/>
            <person name="Tsui S.K.W."/>
        </authorList>
    </citation>
    <scope>NUCLEOTIDE SEQUENCE</scope>
    <source>
        <strain evidence="1">Derf</strain>
        <tissue evidence="1">Whole organism</tissue>
    </source>
</reference>
<proteinExistence type="predicted"/>
<comment type="caution">
    <text evidence="1">The sequence shown here is derived from an EMBL/GenBank/DDBJ whole genome shotgun (WGS) entry which is preliminary data.</text>
</comment>